<keyword evidence="2" id="KW-0175">Coiled coil</keyword>
<dbReference type="InterPro" id="IPR000048">
    <property type="entry name" value="IQ_motif_EF-hand-BS"/>
</dbReference>
<feature type="region of interest" description="Disordered" evidence="3">
    <location>
        <begin position="122"/>
        <end position="144"/>
    </location>
</feature>
<sequence length="550" mass="62462">MARGVGEAAAEGQLGDDSLSMITCESDAEMKLKKRILHKPPKSPKSPYSSSTQLYPKKTAVWRSLQGTGSARFENAAVKNPRQMWLGSLKQGVSHPLKSDVDVGHARSSVSSSTPEYLKEALGMKKPKHSRSSSNGYIPGTPDYKEKEDMYDEIIELKKTIQAQKNEGDRMKTKLRRLEEENNRKDKQIEQLLDPSKCSELARALSEKKSDNGWVVSGLKQKVLKLEQQCKEKDNAINKFQSDLKTNNLEEMRIAMETYYEEVHRLQVLLAKSETMRKNTEGRDTQKRLKALNAAVLRLSRNIKELQDENRSLKEDLDHVVSTSLASNKTKNYSEWSKQRLVRRILELEKKLGAMENTRVSPADSESSQLLAVSSSPSADLDHPDSQQVDHVKECHHLRGLVKKLKSDRRALQNLLLSKELDIKQLLQAKAEVELELQKWQNKKEEKSMEEQTSSEEIEILTQKVGKSEATLEEEKSEMTEDTMEKLNKKEEIALYEAVVVLQAAFRGHLARQKLLLNSGMHDAKPHNMHSLGKTNSCMSPCVKLFELIF</sequence>
<accession>A0A8B9TEQ6</accession>
<dbReference type="Proteomes" id="UP000694400">
    <property type="component" value="Chromosome 15"/>
</dbReference>
<evidence type="ECO:0000313" key="4">
    <source>
        <dbReference type="Ensembl" id="ENSAPLP00020019449.1"/>
    </source>
</evidence>
<keyword evidence="1" id="KW-0677">Repeat</keyword>
<reference evidence="4" key="2">
    <citation type="submission" date="2025-08" db="UniProtKB">
        <authorList>
            <consortium name="Ensembl"/>
        </authorList>
    </citation>
    <scope>IDENTIFICATION</scope>
</reference>
<dbReference type="PANTHER" id="PTHR22590:SF3">
    <property type="entry name" value="IQ DOMAIN-CONTAINING PROTEIN E"/>
    <property type="match status" value="1"/>
</dbReference>
<dbReference type="PROSITE" id="PS50096">
    <property type="entry name" value="IQ"/>
    <property type="match status" value="1"/>
</dbReference>
<dbReference type="Pfam" id="PF00612">
    <property type="entry name" value="IQ"/>
    <property type="match status" value="1"/>
</dbReference>
<proteinExistence type="predicted"/>
<organism evidence="4 5">
    <name type="scientific">Anas platyrhynchos</name>
    <name type="common">Mallard</name>
    <name type="synonym">Anas boschas</name>
    <dbReference type="NCBI Taxonomy" id="8839"/>
    <lineage>
        <taxon>Eukaryota</taxon>
        <taxon>Metazoa</taxon>
        <taxon>Chordata</taxon>
        <taxon>Craniata</taxon>
        <taxon>Vertebrata</taxon>
        <taxon>Euteleostomi</taxon>
        <taxon>Archelosauria</taxon>
        <taxon>Archosauria</taxon>
        <taxon>Dinosauria</taxon>
        <taxon>Saurischia</taxon>
        <taxon>Theropoda</taxon>
        <taxon>Coelurosauria</taxon>
        <taxon>Aves</taxon>
        <taxon>Neognathae</taxon>
        <taxon>Galloanserae</taxon>
        <taxon>Anseriformes</taxon>
        <taxon>Anatidae</taxon>
        <taxon>Anatinae</taxon>
        <taxon>Anas</taxon>
    </lineage>
</organism>
<dbReference type="PANTHER" id="PTHR22590">
    <property type="entry name" value="MYOSIN MOTOR DOMAIN-CONTAINING PROTEIN"/>
    <property type="match status" value="1"/>
</dbReference>
<feature type="coiled-coil region" evidence="2">
    <location>
        <begin position="147"/>
        <end position="243"/>
    </location>
</feature>
<feature type="compositionally biased region" description="Low complexity" evidence="3">
    <location>
        <begin position="365"/>
        <end position="379"/>
    </location>
</feature>
<feature type="coiled-coil region" evidence="2">
    <location>
        <begin position="416"/>
        <end position="490"/>
    </location>
</feature>
<reference evidence="4" key="3">
    <citation type="submission" date="2025-09" db="UniProtKB">
        <authorList>
            <consortium name="Ensembl"/>
        </authorList>
    </citation>
    <scope>IDENTIFICATION</scope>
</reference>
<reference evidence="4" key="1">
    <citation type="submission" date="2019-08" db="EMBL/GenBank/DDBJ databases">
        <title>Three high-quality genomes provides insights into domestication of ducks.</title>
        <authorList>
            <person name="Hou Z.C."/>
            <person name="Zhu F."/>
            <person name="Yin Z.T."/>
            <person name="Zhang F."/>
        </authorList>
    </citation>
    <scope>NUCLEOTIDE SEQUENCE [LARGE SCALE GENOMIC DNA]</scope>
</reference>
<evidence type="ECO:0008006" key="6">
    <source>
        <dbReference type="Google" id="ProtNLM"/>
    </source>
</evidence>
<feature type="region of interest" description="Disordered" evidence="3">
    <location>
        <begin position="357"/>
        <end position="386"/>
    </location>
</feature>
<dbReference type="AlphaFoldDB" id="A0A8B9TEQ6"/>
<evidence type="ECO:0000256" key="1">
    <source>
        <dbReference type="ARBA" id="ARBA00022737"/>
    </source>
</evidence>
<evidence type="ECO:0000256" key="2">
    <source>
        <dbReference type="SAM" id="Coils"/>
    </source>
</evidence>
<evidence type="ECO:0000256" key="3">
    <source>
        <dbReference type="SAM" id="MobiDB-lite"/>
    </source>
</evidence>
<dbReference type="Ensembl" id="ENSAPLT00020021027.1">
    <property type="protein sequence ID" value="ENSAPLP00020019449.1"/>
    <property type="gene ID" value="ENSAPLG00020013804.1"/>
</dbReference>
<dbReference type="InterPro" id="IPR052318">
    <property type="entry name" value="CellDiv_DevSignal_Domain"/>
</dbReference>
<name>A0A8B9TEQ6_ANAPL</name>
<protein>
    <recommendedName>
        <fullName evidence="6">IQ domain-containing protein E</fullName>
    </recommendedName>
</protein>
<evidence type="ECO:0000313" key="5">
    <source>
        <dbReference type="Proteomes" id="UP000694400"/>
    </source>
</evidence>